<dbReference type="Proteomes" id="UP000012040">
    <property type="component" value="Chromosome"/>
</dbReference>
<dbReference type="AlphaFoldDB" id="M4VF16"/>
<dbReference type="InterPro" id="IPR050700">
    <property type="entry name" value="YIM1/Zinc_Alcohol_DH_Fams"/>
</dbReference>
<dbReference type="SUPFAM" id="SSF50129">
    <property type="entry name" value="GroES-like"/>
    <property type="match status" value="1"/>
</dbReference>
<feature type="domain" description="Enoyl reductase (ER)" evidence="1">
    <location>
        <begin position="13"/>
        <end position="333"/>
    </location>
</feature>
<dbReference type="InterPro" id="IPR036291">
    <property type="entry name" value="NAD(P)-bd_dom_sf"/>
</dbReference>
<dbReference type="HOGENOM" id="CLU_026673_3_3_7"/>
<dbReference type="eggNOG" id="COG0604">
    <property type="taxonomic scope" value="Bacteria"/>
</dbReference>
<dbReference type="GO" id="GO:0016491">
    <property type="term" value="F:oxidoreductase activity"/>
    <property type="evidence" value="ECO:0007669"/>
    <property type="project" value="InterPro"/>
</dbReference>
<dbReference type="SMART" id="SM00829">
    <property type="entry name" value="PKS_ER"/>
    <property type="match status" value="1"/>
</dbReference>
<keyword evidence="3" id="KW-1185">Reference proteome</keyword>
<protein>
    <recommendedName>
        <fullName evidence="1">Enoyl reductase (ER) domain-containing protein</fullName>
    </recommendedName>
</protein>
<dbReference type="PANTHER" id="PTHR11695">
    <property type="entry name" value="ALCOHOL DEHYDROGENASE RELATED"/>
    <property type="match status" value="1"/>
</dbReference>
<evidence type="ECO:0000313" key="3">
    <source>
        <dbReference type="Proteomes" id="UP000012040"/>
    </source>
</evidence>
<dbReference type="PANTHER" id="PTHR11695:SF294">
    <property type="entry name" value="RETICULON-4-INTERACTING PROTEIN 1, MITOCHONDRIAL"/>
    <property type="match status" value="1"/>
</dbReference>
<gene>
    <name evidence="2" type="ORF">A11Q_2420</name>
</gene>
<evidence type="ECO:0000313" key="2">
    <source>
        <dbReference type="EMBL" id="AGH96636.1"/>
    </source>
</evidence>
<accession>M4VF16</accession>
<dbReference type="Pfam" id="PF08240">
    <property type="entry name" value="ADH_N"/>
    <property type="match status" value="1"/>
</dbReference>
<dbReference type="Pfam" id="PF13602">
    <property type="entry name" value="ADH_zinc_N_2"/>
    <property type="match status" value="1"/>
</dbReference>
<dbReference type="SUPFAM" id="SSF51735">
    <property type="entry name" value="NAD(P)-binding Rossmann-fold domains"/>
    <property type="match status" value="1"/>
</dbReference>
<dbReference type="Gene3D" id="3.90.180.10">
    <property type="entry name" value="Medium-chain alcohol dehydrogenases, catalytic domain"/>
    <property type="match status" value="1"/>
</dbReference>
<evidence type="ECO:0000259" key="1">
    <source>
        <dbReference type="SMART" id="SM00829"/>
    </source>
</evidence>
<dbReference type="Gene3D" id="3.40.50.720">
    <property type="entry name" value="NAD(P)-binding Rossmann-like Domain"/>
    <property type="match status" value="1"/>
</dbReference>
<dbReference type="InterPro" id="IPR011032">
    <property type="entry name" value="GroES-like_sf"/>
</dbReference>
<organism evidence="2 3">
    <name type="scientific">Pseudobdellovibrio exovorus JSS</name>
    <dbReference type="NCBI Taxonomy" id="1184267"/>
    <lineage>
        <taxon>Bacteria</taxon>
        <taxon>Pseudomonadati</taxon>
        <taxon>Bdellovibrionota</taxon>
        <taxon>Bdellovibrionia</taxon>
        <taxon>Bdellovibrionales</taxon>
        <taxon>Pseudobdellovibrionaceae</taxon>
        <taxon>Pseudobdellovibrio</taxon>
    </lineage>
</organism>
<dbReference type="EMBL" id="CP003537">
    <property type="protein sequence ID" value="AGH96636.1"/>
    <property type="molecule type" value="Genomic_DNA"/>
</dbReference>
<reference evidence="2 3" key="1">
    <citation type="journal article" date="2013" name="ISME J.">
        <title>By their genes ye shall know them: genomic signatures of predatory bacteria.</title>
        <authorList>
            <person name="Pasternak Z."/>
            <person name="Pietrokovski S."/>
            <person name="Rotem O."/>
            <person name="Gophna U."/>
            <person name="Lurie-Weinberger M.N."/>
            <person name="Jurkevitch E."/>
        </authorList>
    </citation>
    <scope>NUCLEOTIDE SEQUENCE [LARGE SCALE GENOMIC DNA]</scope>
    <source>
        <strain evidence="2 3">JSS</strain>
    </source>
</reference>
<name>M4VF16_9BACT</name>
<proteinExistence type="predicted"/>
<dbReference type="InterPro" id="IPR013154">
    <property type="entry name" value="ADH-like_N"/>
</dbReference>
<dbReference type="CDD" id="cd05289">
    <property type="entry name" value="MDR_like_2"/>
    <property type="match status" value="1"/>
</dbReference>
<dbReference type="PATRIC" id="fig|1184267.3.peg.2449"/>
<dbReference type="KEGG" id="bex:A11Q_2420"/>
<dbReference type="STRING" id="1184267.A11Q_2420"/>
<sequence length="337" mass="36925">MTKMRAALISKYGKNEKLKFTNVDIPTCGDTDVLVEIHAASLNPIDFKIRDGQVKFVRSYKFPLILGHDIAGVVVDVGSKVTGFKKGDKVYSRPQNDRIGGLAQFIAVDESELAHIPKNLSFTEAASIPLVGLTSWQALFDVAGMKRGDRVFIQAGAGGIGTFAIQLAKNFGAYVITTTSGRNTDFVRSLGADEIIDYTKQNFEEVLKEVDIVFDTLGGEALYKSFQVLRPGGHVVSISGAPDQRLADDMGLGFIKREILRLVGLKANCMAAKTKGHYRFIFMKPSGDQLAKIAKLIEDGKIKPIIDKEFAFDDAQKALDHLELGRSRGKVVVKIRD</sequence>
<dbReference type="InterPro" id="IPR020843">
    <property type="entry name" value="ER"/>
</dbReference>